<organism evidence="1 2">
    <name type="scientific">Brassica cretica</name>
    <name type="common">Mustard</name>
    <dbReference type="NCBI Taxonomy" id="69181"/>
    <lineage>
        <taxon>Eukaryota</taxon>
        <taxon>Viridiplantae</taxon>
        <taxon>Streptophyta</taxon>
        <taxon>Embryophyta</taxon>
        <taxon>Tracheophyta</taxon>
        <taxon>Spermatophyta</taxon>
        <taxon>Magnoliopsida</taxon>
        <taxon>eudicotyledons</taxon>
        <taxon>Gunneridae</taxon>
        <taxon>Pentapetalae</taxon>
        <taxon>rosids</taxon>
        <taxon>malvids</taxon>
        <taxon>Brassicales</taxon>
        <taxon>Brassicaceae</taxon>
        <taxon>Brassiceae</taxon>
        <taxon>Brassica</taxon>
    </lineage>
</organism>
<name>A0ABQ7EFL3_BRACR</name>
<proteinExistence type="predicted"/>
<sequence length="98" mass="10853">MCFSPPLLSVVGFSSCCGGTCDHSSVWWLMFVFGLGFRSPRLVCVKGIGGSDRSEFEKAHRCLWVLPVDCFVWRVEGSIDLSRSFLPATTCYLGSLLH</sequence>
<gene>
    <name evidence="1" type="ORF">DY000_02020141</name>
</gene>
<reference evidence="1 2" key="1">
    <citation type="journal article" date="2020" name="BMC Genomics">
        <title>Intraspecific diversification of the crop wild relative Brassica cretica Lam. using demographic model selection.</title>
        <authorList>
            <person name="Kioukis A."/>
            <person name="Michalopoulou V.A."/>
            <person name="Briers L."/>
            <person name="Pirintsos S."/>
            <person name="Studholme D.J."/>
            <person name="Pavlidis P."/>
            <person name="Sarris P.F."/>
        </authorList>
    </citation>
    <scope>NUCLEOTIDE SEQUENCE [LARGE SCALE GENOMIC DNA]</scope>
    <source>
        <strain evidence="2">cv. PFS-1207/04</strain>
    </source>
</reference>
<protein>
    <recommendedName>
        <fullName evidence="3">Secreted protein</fullName>
    </recommendedName>
</protein>
<evidence type="ECO:0000313" key="2">
    <source>
        <dbReference type="Proteomes" id="UP000266723"/>
    </source>
</evidence>
<comment type="caution">
    <text evidence="1">The sequence shown here is derived from an EMBL/GenBank/DDBJ whole genome shotgun (WGS) entry which is preliminary data.</text>
</comment>
<evidence type="ECO:0000313" key="1">
    <source>
        <dbReference type="EMBL" id="KAF3596013.1"/>
    </source>
</evidence>
<dbReference type="Proteomes" id="UP000266723">
    <property type="component" value="Unassembled WGS sequence"/>
</dbReference>
<evidence type="ECO:0008006" key="3">
    <source>
        <dbReference type="Google" id="ProtNLM"/>
    </source>
</evidence>
<accession>A0ABQ7EFL3</accession>
<dbReference type="EMBL" id="QGKV02000299">
    <property type="protein sequence ID" value="KAF3596013.1"/>
    <property type="molecule type" value="Genomic_DNA"/>
</dbReference>
<keyword evidence="2" id="KW-1185">Reference proteome</keyword>